<dbReference type="PANTHER" id="PTHR32234">
    <property type="entry name" value="THIOL:DISULFIDE INTERCHANGE PROTEIN DSBD"/>
    <property type="match status" value="1"/>
</dbReference>
<dbReference type="EMBL" id="CP002345">
    <property type="protein sequence ID" value="ADQ80838.1"/>
    <property type="molecule type" value="Genomic_DNA"/>
</dbReference>
<dbReference type="Proteomes" id="UP000008718">
    <property type="component" value="Chromosome"/>
</dbReference>
<dbReference type="eggNOG" id="COG1331">
    <property type="taxonomic scope" value="Bacteria"/>
</dbReference>
<dbReference type="Gene3D" id="3.40.30.10">
    <property type="entry name" value="Glutaredoxin"/>
    <property type="match status" value="1"/>
</dbReference>
<evidence type="ECO:0000256" key="2">
    <source>
        <dbReference type="SAM" id="SignalP"/>
    </source>
</evidence>
<sequence>MKKSILFLLLIMFKFSVSAQYEGIKFNHELTLADALSKAKDENKYVFVDCYTTWCGPCKLMVFDVFSQKQVGDYYNRNFINLKLDLEKPDNKFIVEKYGITAFPTYLFFDPNGKLKLKAKAYLEAPIFLEMGKAALDNANNFEVNAKKIEDGDRSIRTVKRFFVQNYNYKKSESLVEECFKILSDEEKISQDGWDLFNLYIKDPKSESFQFFLKNRLKFTEKYGKEAVERRILYGLFLYTYEMDIAGFDSLRSIDPVIFDKAKNFIAIAAAYWECVRNKNIDNQADWKNLISIASPYLEDQCDDSNYIGSQAWKIYQNSSKIKDKTILDKACEWAKRAYTLQPKSSEIMNTYAHLLFATGKKNNAIKLEEEALKKAEEAAIDDLVKSYKEELHKFKQ</sequence>
<evidence type="ECO:0000313" key="4">
    <source>
        <dbReference type="EMBL" id="ADQ80838.1"/>
    </source>
</evidence>
<dbReference type="PANTHER" id="PTHR32234:SF0">
    <property type="entry name" value="THIOL:DISULFIDE INTERCHANGE PROTEIN DSBD"/>
    <property type="match status" value="1"/>
</dbReference>
<dbReference type="PROSITE" id="PS00194">
    <property type="entry name" value="THIOREDOXIN_1"/>
    <property type="match status" value="1"/>
</dbReference>
<dbReference type="PROSITE" id="PS51352">
    <property type="entry name" value="THIOREDOXIN_2"/>
    <property type="match status" value="1"/>
</dbReference>
<dbReference type="InterPro" id="IPR017937">
    <property type="entry name" value="Thioredoxin_CS"/>
</dbReference>
<keyword evidence="5" id="KW-1185">Reference proteome</keyword>
<dbReference type="AlphaFoldDB" id="E4T7Z4"/>
<dbReference type="GO" id="GO:0006950">
    <property type="term" value="P:response to stress"/>
    <property type="evidence" value="ECO:0007669"/>
    <property type="project" value="UniProtKB-ARBA"/>
</dbReference>
<dbReference type="Gene3D" id="1.25.40.10">
    <property type="entry name" value="Tetratricopeptide repeat domain"/>
    <property type="match status" value="1"/>
</dbReference>
<organism evidence="4 5">
    <name type="scientific">Paludibacter propionicigenes (strain DSM 17365 / JCM 13257 / WB4)</name>
    <dbReference type="NCBI Taxonomy" id="694427"/>
    <lineage>
        <taxon>Bacteria</taxon>
        <taxon>Pseudomonadati</taxon>
        <taxon>Bacteroidota</taxon>
        <taxon>Bacteroidia</taxon>
        <taxon>Bacteroidales</taxon>
        <taxon>Paludibacteraceae</taxon>
        <taxon>Paludibacter</taxon>
    </lineage>
</organism>
<dbReference type="InterPro" id="IPR011990">
    <property type="entry name" value="TPR-like_helical_dom_sf"/>
</dbReference>
<name>E4T7Z4_PALPW</name>
<dbReference type="KEGG" id="ppn:Palpr_2708"/>
<reference key="1">
    <citation type="submission" date="2010-11" db="EMBL/GenBank/DDBJ databases">
        <title>The complete genome of Paludibacter propionicigenes DSM 17365.</title>
        <authorList>
            <consortium name="US DOE Joint Genome Institute (JGI-PGF)"/>
            <person name="Lucas S."/>
            <person name="Copeland A."/>
            <person name="Lapidus A."/>
            <person name="Bruce D."/>
            <person name="Goodwin L."/>
            <person name="Pitluck S."/>
            <person name="Kyrpides N."/>
            <person name="Mavromatis K."/>
            <person name="Ivanova N."/>
            <person name="Munk A.C."/>
            <person name="Brettin T."/>
            <person name="Detter J.C."/>
            <person name="Han C."/>
            <person name="Tapia R."/>
            <person name="Land M."/>
            <person name="Hauser L."/>
            <person name="Markowitz V."/>
            <person name="Cheng J.-F."/>
            <person name="Hugenholtz P."/>
            <person name="Woyke T."/>
            <person name="Wu D."/>
            <person name="Gronow S."/>
            <person name="Wellnitz S."/>
            <person name="Brambilla E."/>
            <person name="Klenk H.-P."/>
            <person name="Eisen J.A."/>
        </authorList>
    </citation>
    <scope>NUCLEOTIDE SEQUENCE</scope>
    <source>
        <strain>WB4</strain>
    </source>
</reference>
<gene>
    <name evidence="4" type="ordered locus">Palpr_2708</name>
</gene>
<dbReference type="InterPro" id="IPR036249">
    <property type="entry name" value="Thioredoxin-like_sf"/>
</dbReference>
<dbReference type="STRING" id="694427.Palpr_2708"/>
<evidence type="ECO:0000256" key="1">
    <source>
        <dbReference type="ARBA" id="ARBA00023284"/>
    </source>
</evidence>
<dbReference type="GO" id="GO:0045454">
    <property type="term" value="P:cell redox homeostasis"/>
    <property type="evidence" value="ECO:0007669"/>
    <property type="project" value="TreeGrafter"/>
</dbReference>
<dbReference type="Pfam" id="PF13899">
    <property type="entry name" value="Thioredoxin_7"/>
    <property type="match status" value="1"/>
</dbReference>
<evidence type="ECO:0000259" key="3">
    <source>
        <dbReference type="PROSITE" id="PS51352"/>
    </source>
</evidence>
<accession>E4T7Z4</accession>
<dbReference type="RefSeq" id="WP_013446207.1">
    <property type="nucleotide sequence ID" value="NC_014734.1"/>
</dbReference>
<dbReference type="SUPFAM" id="SSF52833">
    <property type="entry name" value="Thioredoxin-like"/>
    <property type="match status" value="1"/>
</dbReference>
<feature type="domain" description="Thioredoxin" evidence="3">
    <location>
        <begin position="6"/>
        <end position="141"/>
    </location>
</feature>
<dbReference type="SUPFAM" id="SSF48452">
    <property type="entry name" value="TPR-like"/>
    <property type="match status" value="1"/>
</dbReference>
<protein>
    <submittedName>
        <fullName evidence="4">Thioredoxin domain-containing protein</fullName>
    </submittedName>
</protein>
<feature type="signal peptide" evidence="2">
    <location>
        <begin position="1"/>
        <end position="19"/>
    </location>
</feature>
<keyword evidence="1" id="KW-0676">Redox-active center</keyword>
<feature type="chain" id="PRO_5003187722" evidence="2">
    <location>
        <begin position="20"/>
        <end position="397"/>
    </location>
</feature>
<evidence type="ECO:0000313" key="5">
    <source>
        <dbReference type="Proteomes" id="UP000008718"/>
    </source>
</evidence>
<dbReference type="OrthoDB" id="1099736at2"/>
<proteinExistence type="predicted"/>
<dbReference type="InterPro" id="IPR013766">
    <property type="entry name" value="Thioredoxin_domain"/>
</dbReference>
<dbReference type="GO" id="GO:0015035">
    <property type="term" value="F:protein-disulfide reductase activity"/>
    <property type="evidence" value="ECO:0007669"/>
    <property type="project" value="TreeGrafter"/>
</dbReference>
<dbReference type="HOGENOM" id="CLU_032298_1_0_10"/>
<reference evidence="4 5" key="2">
    <citation type="journal article" date="2011" name="Stand. Genomic Sci.">
        <title>Complete genome sequence of Paludibacter propionicigenes type strain (WB4).</title>
        <authorList>
            <person name="Gronow S."/>
            <person name="Munk C."/>
            <person name="Lapidus A."/>
            <person name="Nolan M."/>
            <person name="Lucas S."/>
            <person name="Hammon N."/>
            <person name="Deshpande S."/>
            <person name="Cheng J.F."/>
            <person name="Tapia R."/>
            <person name="Han C."/>
            <person name="Goodwin L."/>
            <person name="Pitluck S."/>
            <person name="Liolios K."/>
            <person name="Ivanova N."/>
            <person name="Mavromatis K."/>
            <person name="Mikhailova N."/>
            <person name="Pati A."/>
            <person name="Chen A."/>
            <person name="Palaniappan K."/>
            <person name="Land M."/>
            <person name="Hauser L."/>
            <person name="Chang Y.J."/>
            <person name="Jeffries C.D."/>
            <person name="Brambilla E."/>
            <person name="Rohde M."/>
            <person name="Goker M."/>
            <person name="Detter J.C."/>
            <person name="Woyke T."/>
            <person name="Bristow J."/>
            <person name="Eisen J.A."/>
            <person name="Markowitz V."/>
            <person name="Hugenholtz P."/>
            <person name="Kyrpides N.C."/>
            <person name="Klenk H.P."/>
        </authorList>
    </citation>
    <scope>NUCLEOTIDE SEQUENCE [LARGE SCALE GENOMIC DNA]</scope>
    <source>
        <strain evidence="5">DSM 17365 / JCM 13257 / WB4</strain>
    </source>
</reference>
<keyword evidence="2" id="KW-0732">Signal</keyword>